<dbReference type="InterPro" id="IPR006311">
    <property type="entry name" value="TAT_signal"/>
</dbReference>
<dbReference type="RefSeq" id="WP_132579953.1">
    <property type="nucleotide sequence ID" value="NZ_SMAJ01000002.1"/>
</dbReference>
<evidence type="ECO:0000256" key="2">
    <source>
        <dbReference type="ARBA" id="ARBA00022729"/>
    </source>
</evidence>
<evidence type="ECO:0000313" key="4">
    <source>
        <dbReference type="EMBL" id="TCT10371.1"/>
    </source>
</evidence>
<dbReference type="AlphaFoldDB" id="A0A4R3M9V8"/>
<dbReference type="PANTHER" id="PTHR30483:SF37">
    <property type="entry name" value="ABC TRANSPORTER SUBSTRATE-BINDING PROTEIN"/>
    <property type="match status" value="1"/>
</dbReference>
<evidence type="ECO:0000259" key="3">
    <source>
        <dbReference type="Pfam" id="PF13458"/>
    </source>
</evidence>
<dbReference type="CDD" id="cd06330">
    <property type="entry name" value="PBP1_As_SBP-like"/>
    <property type="match status" value="1"/>
</dbReference>
<feature type="domain" description="Leucine-binding protein" evidence="3">
    <location>
        <begin position="44"/>
        <end position="384"/>
    </location>
</feature>
<sequence length="427" mass="46551">MTIDTEVNSGLVSRRRELLKAGTALGVGSMVGFPALVHAQANQTIKIGVPTILSGRVAQLGISSHNAAQLAFDKFNESGGLGGRKVELIVRDSKGKPEEAARLVREMVNSNKCDFILDCEASSGAFAVHEVVRELGTLCLHINSETSSLTADPKLRIPNAFRVARQGAFDAVSGGSFAATVSKQKNLKNWMTVSPDYAYGRDTVKQFLKYLNHFDASVKLVGQSWPKLFEPDYTGTITNILQQKPQALFVGMWGGDLASFVNQGNLYGLFSKIEVFAINLGDYTTLKGIKNLPAGVYSANRYLANFPDTPSNAAWSAAYAKRFKDLPTNWSWQAASGASFMIEAMRKTQSVDGKKMAQALTGMTIDAPFGVGGKLTLRDSDQTLVNYALGWGPLISKPPYIEKMTPTSWKEIYELEAQWTKEMGYTS</sequence>
<dbReference type="EMBL" id="SMAJ01000002">
    <property type="protein sequence ID" value="TCT10371.1"/>
    <property type="molecule type" value="Genomic_DNA"/>
</dbReference>
<reference evidence="4 5" key="1">
    <citation type="submission" date="2019-03" db="EMBL/GenBank/DDBJ databases">
        <title>Genomic Encyclopedia of Type Strains, Phase IV (KMG-IV): sequencing the most valuable type-strain genomes for metagenomic binning, comparative biology and taxonomic classification.</title>
        <authorList>
            <person name="Goeker M."/>
        </authorList>
    </citation>
    <scope>NUCLEOTIDE SEQUENCE [LARGE SCALE GENOMIC DNA]</scope>
    <source>
        <strain evidence="4 5">DSM 24591</strain>
    </source>
</reference>
<dbReference type="InterPro" id="IPR028081">
    <property type="entry name" value="Leu-bd"/>
</dbReference>
<dbReference type="InterPro" id="IPR051010">
    <property type="entry name" value="BCAA_transport"/>
</dbReference>
<comment type="similarity">
    <text evidence="1">Belongs to the leucine-binding protein family.</text>
</comment>
<evidence type="ECO:0000313" key="5">
    <source>
        <dbReference type="Proteomes" id="UP000295525"/>
    </source>
</evidence>
<dbReference type="Gene3D" id="3.40.50.2300">
    <property type="match status" value="2"/>
</dbReference>
<dbReference type="PANTHER" id="PTHR30483">
    <property type="entry name" value="LEUCINE-SPECIFIC-BINDING PROTEIN"/>
    <property type="match status" value="1"/>
</dbReference>
<organism evidence="4 5">
    <name type="scientific">Paralcaligenes ureilyticus</name>
    <dbReference type="NCBI Taxonomy" id="627131"/>
    <lineage>
        <taxon>Bacteria</taxon>
        <taxon>Pseudomonadati</taxon>
        <taxon>Pseudomonadota</taxon>
        <taxon>Betaproteobacteria</taxon>
        <taxon>Burkholderiales</taxon>
        <taxon>Alcaligenaceae</taxon>
        <taxon>Paralcaligenes</taxon>
    </lineage>
</organism>
<comment type="caution">
    <text evidence="4">The sequence shown here is derived from an EMBL/GenBank/DDBJ whole genome shotgun (WGS) entry which is preliminary data.</text>
</comment>
<dbReference type="PROSITE" id="PS51318">
    <property type="entry name" value="TAT"/>
    <property type="match status" value="1"/>
</dbReference>
<protein>
    <submittedName>
        <fullName evidence="4">Amino acid/amide ABC transporter substrate-binding protein (HAAT family)</fullName>
    </submittedName>
</protein>
<keyword evidence="5" id="KW-1185">Reference proteome</keyword>
<dbReference type="OrthoDB" id="9783240at2"/>
<keyword evidence="2" id="KW-0732">Signal</keyword>
<dbReference type="Proteomes" id="UP000295525">
    <property type="component" value="Unassembled WGS sequence"/>
</dbReference>
<dbReference type="SUPFAM" id="SSF53822">
    <property type="entry name" value="Periplasmic binding protein-like I"/>
    <property type="match status" value="1"/>
</dbReference>
<name>A0A4R3M9V8_9BURK</name>
<dbReference type="InterPro" id="IPR028082">
    <property type="entry name" value="Peripla_BP_I"/>
</dbReference>
<proteinExistence type="inferred from homology"/>
<accession>A0A4R3M9V8</accession>
<evidence type="ECO:0000256" key="1">
    <source>
        <dbReference type="ARBA" id="ARBA00010062"/>
    </source>
</evidence>
<dbReference type="Pfam" id="PF13458">
    <property type="entry name" value="Peripla_BP_6"/>
    <property type="match status" value="1"/>
</dbReference>
<gene>
    <name evidence="4" type="ORF">EDC26_102328</name>
</gene>